<proteinExistence type="predicted"/>
<dbReference type="EMBL" id="CM047746">
    <property type="protein sequence ID" value="KAJ0021026.1"/>
    <property type="molecule type" value="Genomic_DNA"/>
</dbReference>
<name>A0ACC0XP39_9ROSI</name>
<gene>
    <name evidence="1" type="ORF">Pint_31375</name>
</gene>
<protein>
    <submittedName>
        <fullName evidence="1">Uncharacterized protein</fullName>
    </submittedName>
</protein>
<accession>A0ACC0XP39</accession>
<reference evidence="2" key="1">
    <citation type="journal article" date="2023" name="G3 (Bethesda)">
        <title>Genome assembly and association tests identify interacting loci associated with vigor, precocity, and sex in interspecific pistachio rootstocks.</title>
        <authorList>
            <person name="Palmer W."/>
            <person name="Jacygrad E."/>
            <person name="Sagayaradj S."/>
            <person name="Cavanaugh K."/>
            <person name="Han R."/>
            <person name="Bertier L."/>
            <person name="Beede B."/>
            <person name="Kafkas S."/>
            <person name="Golino D."/>
            <person name="Preece J."/>
            <person name="Michelmore R."/>
        </authorList>
    </citation>
    <scope>NUCLEOTIDE SEQUENCE [LARGE SCALE GENOMIC DNA]</scope>
</reference>
<evidence type="ECO:0000313" key="1">
    <source>
        <dbReference type="EMBL" id="KAJ0021026.1"/>
    </source>
</evidence>
<comment type="caution">
    <text evidence="1">The sequence shown here is derived from an EMBL/GenBank/DDBJ whole genome shotgun (WGS) entry which is preliminary data.</text>
</comment>
<organism evidence="1 2">
    <name type="scientific">Pistacia integerrima</name>
    <dbReference type="NCBI Taxonomy" id="434235"/>
    <lineage>
        <taxon>Eukaryota</taxon>
        <taxon>Viridiplantae</taxon>
        <taxon>Streptophyta</taxon>
        <taxon>Embryophyta</taxon>
        <taxon>Tracheophyta</taxon>
        <taxon>Spermatophyta</taxon>
        <taxon>Magnoliopsida</taxon>
        <taxon>eudicotyledons</taxon>
        <taxon>Gunneridae</taxon>
        <taxon>Pentapetalae</taxon>
        <taxon>rosids</taxon>
        <taxon>malvids</taxon>
        <taxon>Sapindales</taxon>
        <taxon>Anacardiaceae</taxon>
        <taxon>Pistacia</taxon>
    </lineage>
</organism>
<evidence type="ECO:0000313" key="2">
    <source>
        <dbReference type="Proteomes" id="UP001163603"/>
    </source>
</evidence>
<sequence length="133" mass="14827">MTAWHLYKNNRQLELVDSKLSDFCKGNVKGLIGVALLCTQTLPSSRPSMSCVIAMLYGDMEVSTVNSKPGYLTEWAFDDVMTFVSDDINEECEETSHYISSTRLSTMDKTPKINVAETRLHGLAFTLDSSFVS</sequence>
<keyword evidence="2" id="KW-1185">Reference proteome</keyword>
<dbReference type="Proteomes" id="UP001163603">
    <property type="component" value="Chromosome 11"/>
</dbReference>